<evidence type="ECO:0000256" key="1">
    <source>
        <dbReference type="ARBA" id="ARBA00004401"/>
    </source>
</evidence>
<evidence type="ECO:0000259" key="4">
    <source>
        <dbReference type="Pfam" id="PF10502"/>
    </source>
</evidence>
<keyword evidence="3" id="KW-0812">Transmembrane</keyword>
<dbReference type="InterPro" id="IPR019533">
    <property type="entry name" value="Peptidase_S26"/>
</dbReference>
<feature type="domain" description="Peptidase S26" evidence="4">
    <location>
        <begin position="96"/>
        <end position="134"/>
    </location>
</feature>
<comment type="catalytic activity">
    <reaction evidence="3">
        <text>Cleavage of hydrophobic, N-terminal signal or leader sequences from secreted and periplasmic proteins.</text>
        <dbReference type="EC" id="3.4.21.89"/>
    </reaction>
</comment>
<feature type="domain" description="Peptidase S26" evidence="4">
    <location>
        <begin position="9"/>
        <end position="87"/>
    </location>
</feature>
<dbReference type="EC" id="3.4.21.89" evidence="3"/>
<keyword evidence="3" id="KW-1133">Transmembrane helix</keyword>
<dbReference type="Gene3D" id="2.10.109.10">
    <property type="entry name" value="Umud Fragment, subunit A"/>
    <property type="match status" value="1"/>
</dbReference>
<keyword evidence="3 5" id="KW-0378">Hydrolase</keyword>
<comment type="subcellular location">
    <subcellularLocation>
        <location evidence="1">Cell membrane</location>
        <topology evidence="1">Single-pass type II membrane protein</topology>
    </subcellularLocation>
    <subcellularLocation>
        <location evidence="3">Membrane</location>
        <topology evidence="3">Single-pass type II membrane protein</topology>
    </subcellularLocation>
</comment>
<dbReference type="NCBIfam" id="TIGR02227">
    <property type="entry name" value="sigpep_I_bact"/>
    <property type="match status" value="1"/>
</dbReference>
<name>A0ABV8LI90_9ACTN</name>
<sequence length="141" mass="15035">MTEAGLISAAVLSAFGVVLILARLRVKVITVKGQSMAPSYQHGDRLLMRRTRVCRRDDVVVFTSPIEIPMGPALLVKRVAAVPGDPVPEAARTRIGDAVVPPGQLVVLGDNQRSLDSRELGYIALDSVVGVVQRRLAGSTP</sequence>
<dbReference type="Pfam" id="PF10502">
    <property type="entry name" value="Peptidase_S26"/>
    <property type="match status" value="2"/>
</dbReference>
<dbReference type="RefSeq" id="WP_253755721.1">
    <property type="nucleotide sequence ID" value="NZ_JAMZDZ010000001.1"/>
</dbReference>
<keyword evidence="6" id="KW-1185">Reference proteome</keyword>
<evidence type="ECO:0000256" key="2">
    <source>
        <dbReference type="ARBA" id="ARBA00009370"/>
    </source>
</evidence>
<accession>A0ABV8LI90</accession>
<dbReference type="PANTHER" id="PTHR43390">
    <property type="entry name" value="SIGNAL PEPTIDASE I"/>
    <property type="match status" value="1"/>
</dbReference>
<dbReference type="CDD" id="cd06462">
    <property type="entry name" value="Peptidase_S24_S26"/>
    <property type="match status" value="1"/>
</dbReference>
<dbReference type="Proteomes" id="UP001595816">
    <property type="component" value="Unassembled WGS sequence"/>
</dbReference>
<keyword evidence="3" id="KW-0645">Protease</keyword>
<evidence type="ECO:0000256" key="3">
    <source>
        <dbReference type="RuleBase" id="RU362042"/>
    </source>
</evidence>
<feature type="transmembrane region" description="Helical" evidence="3">
    <location>
        <begin position="6"/>
        <end position="26"/>
    </location>
</feature>
<dbReference type="GO" id="GO:0009003">
    <property type="term" value="F:signal peptidase activity"/>
    <property type="evidence" value="ECO:0007669"/>
    <property type="project" value="UniProtKB-EC"/>
</dbReference>
<gene>
    <name evidence="5" type="primary">lepB</name>
    <name evidence="5" type="ORF">ACFOZ4_05375</name>
</gene>
<dbReference type="SUPFAM" id="SSF51306">
    <property type="entry name" value="LexA/Signal peptidase"/>
    <property type="match status" value="1"/>
</dbReference>
<reference evidence="6" key="1">
    <citation type="journal article" date="2019" name="Int. J. Syst. Evol. Microbiol.">
        <title>The Global Catalogue of Microorganisms (GCM) 10K type strain sequencing project: providing services to taxonomists for standard genome sequencing and annotation.</title>
        <authorList>
            <consortium name="The Broad Institute Genomics Platform"/>
            <consortium name="The Broad Institute Genome Sequencing Center for Infectious Disease"/>
            <person name="Wu L."/>
            <person name="Ma J."/>
        </authorList>
    </citation>
    <scope>NUCLEOTIDE SEQUENCE [LARGE SCALE GENOMIC DNA]</scope>
    <source>
        <strain evidence="6">CGMCC 4.7289</strain>
    </source>
</reference>
<keyword evidence="3" id="KW-0472">Membrane</keyword>
<dbReference type="PRINTS" id="PR00727">
    <property type="entry name" value="LEADERPTASE"/>
</dbReference>
<comment type="caution">
    <text evidence="5">The sequence shown here is derived from an EMBL/GenBank/DDBJ whole genome shotgun (WGS) entry which is preliminary data.</text>
</comment>
<organism evidence="5 6">
    <name type="scientific">Hamadaea flava</name>
    <dbReference type="NCBI Taxonomy" id="1742688"/>
    <lineage>
        <taxon>Bacteria</taxon>
        <taxon>Bacillati</taxon>
        <taxon>Actinomycetota</taxon>
        <taxon>Actinomycetes</taxon>
        <taxon>Micromonosporales</taxon>
        <taxon>Micromonosporaceae</taxon>
        <taxon>Hamadaea</taxon>
    </lineage>
</organism>
<evidence type="ECO:0000313" key="5">
    <source>
        <dbReference type="EMBL" id="MFC4130032.1"/>
    </source>
</evidence>
<proteinExistence type="inferred from homology"/>
<dbReference type="InterPro" id="IPR000223">
    <property type="entry name" value="Pept_S26A_signal_pept_1"/>
</dbReference>
<comment type="similarity">
    <text evidence="2 3">Belongs to the peptidase S26 family.</text>
</comment>
<dbReference type="EMBL" id="JBHSAY010000004">
    <property type="protein sequence ID" value="MFC4130032.1"/>
    <property type="molecule type" value="Genomic_DNA"/>
</dbReference>
<dbReference type="InterPro" id="IPR036286">
    <property type="entry name" value="LexA/Signal_pep-like_sf"/>
</dbReference>
<evidence type="ECO:0000313" key="6">
    <source>
        <dbReference type="Proteomes" id="UP001595816"/>
    </source>
</evidence>
<dbReference type="PANTHER" id="PTHR43390:SF1">
    <property type="entry name" value="CHLOROPLAST PROCESSING PEPTIDASE"/>
    <property type="match status" value="1"/>
</dbReference>
<protein>
    <recommendedName>
        <fullName evidence="3">Signal peptidase I</fullName>
        <ecNumber evidence="3">3.4.21.89</ecNumber>
    </recommendedName>
</protein>